<name>A0A2H1E9F3_9FLAO</name>
<accession>A0A2H1E9F3</accession>
<reference evidence="3 4" key="1">
    <citation type="submission" date="2016-11" db="EMBL/GenBank/DDBJ databases">
        <authorList>
            <person name="Jaros S."/>
            <person name="Januszkiewicz K."/>
            <person name="Wedrychowicz H."/>
        </authorList>
    </citation>
    <scope>NUCLEOTIDE SEQUENCE [LARGE SCALE GENOMIC DNA]</scope>
    <source>
        <strain evidence="3">NCIMB 2154T</strain>
    </source>
</reference>
<feature type="transmembrane region" description="Helical" evidence="1">
    <location>
        <begin position="116"/>
        <end position="134"/>
    </location>
</feature>
<dbReference type="Pfam" id="PF00892">
    <property type="entry name" value="EamA"/>
    <property type="match status" value="2"/>
</dbReference>
<dbReference type="Gene3D" id="1.10.3730.20">
    <property type="match status" value="1"/>
</dbReference>
<feature type="transmembrane region" description="Helical" evidence="1">
    <location>
        <begin position="61"/>
        <end position="81"/>
    </location>
</feature>
<dbReference type="InterPro" id="IPR000620">
    <property type="entry name" value="EamA_dom"/>
</dbReference>
<feature type="transmembrane region" description="Helical" evidence="1">
    <location>
        <begin position="178"/>
        <end position="200"/>
    </location>
</feature>
<dbReference type="KEGG" id="tmar:MARIT_1617"/>
<dbReference type="SUPFAM" id="SSF103481">
    <property type="entry name" value="Multidrug resistance efflux transporter EmrE"/>
    <property type="match status" value="2"/>
</dbReference>
<feature type="domain" description="EamA" evidence="2">
    <location>
        <begin position="2"/>
        <end position="133"/>
    </location>
</feature>
<keyword evidence="1" id="KW-0812">Transmembrane</keyword>
<feature type="transmembrane region" description="Helical" evidence="1">
    <location>
        <begin position="31"/>
        <end position="49"/>
    </location>
</feature>
<protein>
    <submittedName>
        <fullName evidence="3">Integral membrane protein DUF6</fullName>
    </submittedName>
</protein>
<feature type="transmembrane region" description="Helical" evidence="1">
    <location>
        <begin position="212"/>
        <end position="230"/>
    </location>
</feature>
<proteinExistence type="predicted"/>
<feature type="transmembrane region" description="Helical" evidence="1">
    <location>
        <begin position="88"/>
        <end position="110"/>
    </location>
</feature>
<dbReference type="GO" id="GO:0016020">
    <property type="term" value="C:membrane"/>
    <property type="evidence" value="ECO:0007669"/>
    <property type="project" value="InterPro"/>
</dbReference>
<organism evidence="3 4">
    <name type="scientific">Tenacibaculum maritimum NCIMB 2154</name>
    <dbReference type="NCBI Taxonomy" id="1349785"/>
    <lineage>
        <taxon>Bacteria</taxon>
        <taxon>Pseudomonadati</taxon>
        <taxon>Bacteroidota</taxon>
        <taxon>Flavobacteriia</taxon>
        <taxon>Flavobacteriales</taxon>
        <taxon>Flavobacteriaceae</taxon>
        <taxon>Tenacibaculum</taxon>
    </lineage>
</organism>
<keyword evidence="1" id="KW-1133">Transmembrane helix</keyword>
<dbReference type="GeneID" id="47723129"/>
<dbReference type="InterPro" id="IPR037185">
    <property type="entry name" value="EmrE-like"/>
</dbReference>
<feature type="transmembrane region" description="Helical" evidence="1">
    <location>
        <begin position="270"/>
        <end position="287"/>
    </location>
</feature>
<feature type="transmembrane region" description="Helical" evidence="1">
    <location>
        <begin position="242"/>
        <end position="263"/>
    </location>
</feature>
<dbReference type="AlphaFoldDB" id="A0A2H1E9F3"/>
<evidence type="ECO:0000313" key="3">
    <source>
        <dbReference type="EMBL" id="SFZ82494.1"/>
    </source>
</evidence>
<gene>
    <name evidence="3" type="ORF">MARIT_1617</name>
</gene>
<dbReference type="OrthoDB" id="1524053at2"/>
<keyword evidence="4" id="KW-1185">Reference proteome</keyword>
<keyword evidence="1" id="KW-0472">Membrane</keyword>
<evidence type="ECO:0000313" key="4">
    <source>
        <dbReference type="Proteomes" id="UP000231564"/>
    </source>
</evidence>
<dbReference type="RefSeq" id="WP_100211201.1">
    <property type="nucleotide sequence ID" value="NZ_CP138495.1"/>
</dbReference>
<evidence type="ECO:0000256" key="1">
    <source>
        <dbReference type="SAM" id="Phobius"/>
    </source>
</evidence>
<feature type="transmembrane region" description="Helical" evidence="1">
    <location>
        <begin position="146"/>
        <end position="166"/>
    </location>
</feature>
<dbReference type="Proteomes" id="UP000231564">
    <property type="component" value="Chromosome MARIT"/>
</dbReference>
<evidence type="ECO:0000259" key="2">
    <source>
        <dbReference type="Pfam" id="PF00892"/>
    </source>
</evidence>
<sequence length="288" mass="31976">MIYLVLSVLTSSLLFVIFKLFEIYRVNTLQAIVVNYIIAFLFGLGVSNASISLTEIPNQPWFLGAFFLGILFISVFNIMGITSQKNGLSVASVSGKMSVIIPILFGVLVYKESMSLFKFIGIILALTAVYLSSAKSDTKAVKFKNLMFPLLLFTGSGCIDTGLKYVETTYVNQESVPLFLATIFGIAFIFGVFIVILQRIRKKISKFEIKSIFWGIILGVPNYFSMEFLLKALQTEGLESSTLFTINNVSVMIMTTLFALLFFKEKLIKKNWIGVALAIMSILLVASA</sequence>
<feature type="transmembrane region" description="Helical" evidence="1">
    <location>
        <begin position="6"/>
        <end position="24"/>
    </location>
</feature>
<dbReference type="EMBL" id="LT634361">
    <property type="protein sequence ID" value="SFZ82494.1"/>
    <property type="molecule type" value="Genomic_DNA"/>
</dbReference>
<dbReference type="STRING" id="1349785.GCA_000509405_00599"/>
<feature type="domain" description="EamA" evidence="2">
    <location>
        <begin position="182"/>
        <end position="286"/>
    </location>
</feature>